<evidence type="ECO:0000259" key="3">
    <source>
        <dbReference type="Pfam" id="PF19335"/>
    </source>
</evidence>
<keyword evidence="2" id="KW-0812">Transmembrane</keyword>
<dbReference type="Pfam" id="PF19335">
    <property type="entry name" value="HMBD"/>
    <property type="match status" value="1"/>
</dbReference>
<name>A0ABY0QP72_9FLAO</name>
<feature type="domain" description="Heavy metal binding" evidence="3">
    <location>
        <begin position="3"/>
        <end position="30"/>
    </location>
</feature>
<keyword evidence="2" id="KW-1133">Transmembrane helix</keyword>
<reference evidence="4 5" key="1">
    <citation type="submission" date="2016-10" db="EMBL/GenBank/DDBJ databases">
        <authorList>
            <person name="Varghese N."/>
            <person name="Submissions S."/>
        </authorList>
    </citation>
    <scope>NUCLEOTIDE SEQUENCE [LARGE SCALE GENOMIC DNA]</scope>
    <source>
        <strain evidence="4 5">CGMCC 1.10941</strain>
    </source>
</reference>
<feature type="compositionally biased region" description="Basic residues" evidence="1">
    <location>
        <begin position="40"/>
        <end position="51"/>
    </location>
</feature>
<dbReference type="InterPro" id="IPR045800">
    <property type="entry name" value="HMBD"/>
</dbReference>
<feature type="transmembrane region" description="Helical" evidence="2">
    <location>
        <begin position="69"/>
        <end position="90"/>
    </location>
</feature>
<sequence>MKKYTCPMHPQVLKDEPGKCPLCGMALVPVGGSSVSHVQKSGHGHSGHSQHGHADENFNKHEGHHTGDFLTRFWISLVITIPILLLSHMIQQWLGFSLAFNGDKYVLLALGTVIYCYGGLPFLKGMIGEVKAKAIGDDDTCCYRHIRSLCLFRSRCIWLAGYGFLLGTGNPN</sequence>
<gene>
    <name evidence="4" type="ORF">SAMN05216273_101106</name>
</gene>
<feature type="transmembrane region" description="Helical" evidence="2">
    <location>
        <begin position="105"/>
        <end position="123"/>
    </location>
</feature>
<keyword evidence="5" id="KW-1185">Reference proteome</keyword>
<accession>A0ABY0QP72</accession>
<evidence type="ECO:0000313" key="5">
    <source>
        <dbReference type="Proteomes" id="UP000199242"/>
    </source>
</evidence>
<organism evidence="4 5">
    <name type="scientific">Chryseobacterium taihuense</name>
    <dbReference type="NCBI Taxonomy" id="1141221"/>
    <lineage>
        <taxon>Bacteria</taxon>
        <taxon>Pseudomonadati</taxon>
        <taxon>Bacteroidota</taxon>
        <taxon>Flavobacteriia</taxon>
        <taxon>Flavobacteriales</taxon>
        <taxon>Weeksellaceae</taxon>
        <taxon>Chryseobacterium group</taxon>
        <taxon>Chryseobacterium</taxon>
    </lineage>
</organism>
<dbReference type="Proteomes" id="UP000199242">
    <property type="component" value="Unassembled WGS sequence"/>
</dbReference>
<keyword evidence="2" id="KW-0472">Membrane</keyword>
<evidence type="ECO:0000256" key="2">
    <source>
        <dbReference type="SAM" id="Phobius"/>
    </source>
</evidence>
<evidence type="ECO:0000256" key="1">
    <source>
        <dbReference type="SAM" id="MobiDB-lite"/>
    </source>
</evidence>
<dbReference type="EMBL" id="FNHD01000001">
    <property type="protein sequence ID" value="SDL42584.1"/>
    <property type="molecule type" value="Genomic_DNA"/>
</dbReference>
<evidence type="ECO:0000313" key="4">
    <source>
        <dbReference type="EMBL" id="SDL42584.1"/>
    </source>
</evidence>
<proteinExistence type="predicted"/>
<feature type="region of interest" description="Disordered" evidence="1">
    <location>
        <begin position="34"/>
        <end position="58"/>
    </location>
</feature>
<protein>
    <submittedName>
        <fullName evidence="4">Cu2+-exporting ATPase</fullName>
    </submittedName>
</protein>
<comment type="caution">
    <text evidence="4">The sequence shown here is derived from an EMBL/GenBank/DDBJ whole genome shotgun (WGS) entry which is preliminary data.</text>
</comment>